<dbReference type="InterPro" id="IPR036065">
    <property type="entry name" value="BolA-like_sf"/>
</dbReference>
<evidence type="ECO:0008006" key="4">
    <source>
        <dbReference type="Google" id="ProtNLM"/>
    </source>
</evidence>
<dbReference type="Pfam" id="PF01722">
    <property type="entry name" value="BolA"/>
    <property type="match status" value="1"/>
</dbReference>
<comment type="similarity">
    <text evidence="1">Belongs to the BolA/IbaG family.</text>
</comment>
<dbReference type="EMBL" id="JAANIT010000993">
    <property type="protein sequence ID" value="KAG1542960.1"/>
    <property type="molecule type" value="Genomic_DNA"/>
</dbReference>
<dbReference type="AlphaFoldDB" id="A0A9P7CA69"/>
<protein>
    <recommendedName>
        <fullName evidence="4">BolA-like protein</fullName>
    </recommendedName>
</protein>
<dbReference type="Proteomes" id="UP000717996">
    <property type="component" value="Unassembled WGS sequence"/>
</dbReference>
<dbReference type="InterPro" id="IPR002634">
    <property type="entry name" value="BolA"/>
</dbReference>
<dbReference type="SUPFAM" id="SSF82657">
    <property type="entry name" value="BolA-like"/>
    <property type="match status" value="1"/>
</dbReference>
<reference evidence="2" key="1">
    <citation type="journal article" date="2020" name="Microb. Genom.">
        <title>Genetic diversity of clinical and environmental Mucorales isolates obtained from an investigation of mucormycosis cases among solid organ transplant recipients.</title>
        <authorList>
            <person name="Nguyen M.H."/>
            <person name="Kaul D."/>
            <person name="Muto C."/>
            <person name="Cheng S.J."/>
            <person name="Richter R.A."/>
            <person name="Bruno V.M."/>
            <person name="Liu G."/>
            <person name="Beyhan S."/>
            <person name="Sundermann A.J."/>
            <person name="Mounaud S."/>
            <person name="Pasculle A.W."/>
            <person name="Nierman W.C."/>
            <person name="Driscoll E."/>
            <person name="Cumbie R."/>
            <person name="Clancy C.J."/>
            <person name="Dupont C.L."/>
        </authorList>
    </citation>
    <scope>NUCLEOTIDE SEQUENCE</scope>
    <source>
        <strain evidence="2">GL16</strain>
    </source>
</reference>
<gene>
    <name evidence="2" type="ORF">G6F51_006961</name>
</gene>
<dbReference type="PANTHER" id="PTHR46230:SF7">
    <property type="entry name" value="BOLA-LIKE PROTEIN 1"/>
    <property type="match status" value="1"/>
</dbReference>
<comment type="caution">
    <text evidence="2">The sequence shown here is derived from an EMBL/GenBank/DDBJ whole genome shotgun (WGS) entry which is preliminary data.</text>
</comment>
<evidence type="ECO:0000256" key="1">
    <source>
        <dbReference type="RuleBase" id="RU003860"/>
    </source>
</evidence>
<evidence type="ECO:0000313" key="3">
    <source>
        <dbReference type="Proteomes" id="UP000717996"/>
    </source>
</evidence>
<dbReference type="GO" id="GO:0005759">
    <property type="term" value="C:mitochondrial matrix"/>
    <property type="evidence" value="ECO:0007669"/>
    <property type="project" value="TreeGrafter"/>
</dbReference>
<dbReference type="PANTHER" id="PTHR46230">
    <property type="match status" value="1"/>
</dbReference>
<name>A0A9P7CA69_RHIOR</name>
<evidence type="ECO:0000313" key="2">
    <source>
        <dbReference type="EMBL" id="KAG1542960.1"/>
    </source>
</evidence>
<organism evidence="2 3">
    <name type="scientific">Rhizopus oryzae</name>
    <name type="common">Mucormycosis agent</name>
    <name type="synonym">Rhizopus arrhizus var. delemar</name>
    <dbReference type="NCBI Taxonomy" id="64495"/>
    <lineage>
        <taxon>Eukaryota</taxon>
        <taxon>Fungi</taxon>
        <taxon>Fungi incertae sedis</taxon>
        <taxon>Mucoromycota</taxon>
        <taxon>Mucoromycotina</taxon>
        <taxon>Mucoromycetes</taxon>
        <taxon>Mucorales</taxon>
        <taxon>Mucorineae</taxon>
        <taxon>Rhizopodaceae</taxon>
        <taxon>Rhizopus</taxon>
    </lineage>
</organism>
<sequence length="193" mass="22006">MPSTEPDPLSYLLNKLPTKRKNGALKHPSSTHSTWTVRWPTICQILFELDYLHHGKLPSETPSFGNKLVFQLQPLHHSIRAYSSSTRFLKDFMTTQEKGPIQFSIESKISQSLNPSVLDIVNESHLHAHHAAMKGVTNKETHFKVTVVSDEFQGKSLMQRHRMIYSLLNDELQNKGLHALSIKAKTQAEIEKQ</sequence>
<dbReference type="OrthoDB" id="411584at2759"/>
<accession>A0A9P7CA69</accession>
<proteinExistence type="inferred from homology"/>
<dbReference type="GO" id="GO:0044572">
    <property type="term" value="P:[4Fe-4S] cluster assembly"/>
    <property type="evidence" value="ECO:0007669"/>
    <property type="project" value="TreeGrafter"/>
</dbReference>
<dbReference type="Gene3D" id="3.30.300.90">
    <property type="entry name" value="BolA-like"/>
    <property type="match status" value="1"/>
</dbReference>